<gene>
    <name evidence="2" type="ORF">SAMN05421854_101388</name>
</gene>
<dbReference type="RefSeq" id="WP_093571989.1">
    <property type="nucleotide sequence ID" value="NZ_FOWC01000001.1"/>
</dbReference>
<sequence>MPDGTIAVIAPLAAGKERGEFVMADEKDGKSRTAAATARGRARSARVGALVSVVREEPEQGQAVEVPAQTRSGVVPVLFSASAEAHDVAVAAPDQGADWRSPFGAPLRHASGE</sequence>
<dbReference type="EMBL" id="FOWC01000001">
    <property type="protein sequence ID" value="SFO03696.1"/>
    <property type="molecule type" value="Genomic_DNA"/>
</dbReference>
<evidence type="ECO:0000313" key="3">
    <source>
        <dbReference type="Proteomes" id="UP000199137"/>
    </source>
</evidence>
<reference evidence="3" key="1">
    <citation type="submission" date="2016-10" db="EMBL/GenBank/DDBJ databases">
        <authorList>
            <person name="Varghese N."/>
            <person name="Submissions S."/>
        </authorList>
    </citation>
    <scope>NUCLEOTIDE SEQUENCE [LARGE SCALE GENOMIC DNA]</scope>
    <source>
        <strain evidence="3">DSM 44637</strain>
    </source>
</reference>
<proteinExistence type="predicted"/>
<evidence type="ECO:0000313" key="2">
    <source>
        <dbReference type="EMBL" id="SFO03696.1"/>
    </source>
</evidence>
<protein>
    <submittedName>
        <fullName evidence="2">Uncharacterized protein</fullName>
    </submittedName>
</protein>
<evidence type="ECO:0000256" key="1">
    <source>
        <dbReference type="SAM" id="MobiDB-lite"/>
    </source>
</evidence>
<dbReference type="OrthoDB" id="3630156at2"/>
<dbReference type="STRING" id="112413.SAMN05421854_101388"/>
<accession>A0A1I5DWW0</accession>
<feature type="region of interest" description="Disordered" evidence="1">
    <location>
        <begin position="93"/>
        <end position="113"/>
    </location>
</feature>
<dbReference type="Proteomes" id="UP000199137">
    <property type="component" value="Unassembled WGS sequence"/>
</dbReference>
<dbReference type="AlphaFoldDB" id="A0A1I5DWW0"/>
<organism evidence="2 3">
    <name type="scientific">Amycolatopsis rubida</name>
    <dbReference type="NCBI Taxonomy" id="112413"/>
    <lineage>
        <taxon>Bacteria</taxon>
        <taxon>Bacillati</taxon>
        <taxon>Actinomycetota</taxon>
        <taxon>Actinomycetes</taxon>
        <taxon>Pseudonocardiales</taxon>
        <taxon>Pseudonocardiaceae</taxon>
        <taxon>Amycolatopsis</taxon>
    </lineage>
</organism>
<name>A0A1I5DWW0_9PSEU</name>